<evidence type="ECO:0000313" key="2">
    <source>
        <dbReference type="EMBL" id="AGC72392.1"/>
    </source>
</evidence>
<dbReference type="PANTHER" id="PTHR34613">
    <property type="entry name" value="SLL0800 PROTEIN"/>
    <property type="match status" value="1"/>
</dbReference>
<dbReference type="InterPro" id="IPR025587">
    <property type="entry name" value="DUF4351"/>
</dbReference>
<reference evidence="2" key="1">
    <citation type="submission" date="2012-09" db="EMBL/GenBank/DDBJ databases">
        <title>Metagenomic Characterization of a Microbial Community in Wastewater Detects High Levels of Antibiotic Resistance.</title>
        <authorList>
            <person name="Abrams M."/>
            <person name="Caldwell A."/>
            <person name="Vandaei E."/>
            <person name="Lee W."/>
            <person name="Perrott J."/>
            <person name="Khan S.Y."/>
            <person name="Ta J."/>
            <person name="Romero D."/>
            <person name="Nguyen V."/>
            <person name="Pourmand N."/>
            <person name="Ouverney C.C."/>
        </authorList>
    </citation>
    <scope>NUCLEOTIDE SEQUENCE</scope>
</reference>
<dbReference type="PANTHER" id="PTHR34613:SF1">
    <property type="entry name" value="SLL6017 PROTEIN"/>
    <property type="match status" value="1"/>
</dbReference>
<dbReference type="Pfam" id="PF14261">
    <property type="entry name" value="DUF4351"/>
    <property type="match status" value="1"/>
</dbReference>
<dbReference type="AlphaFoldDB" id="L7VTE8"/>
<accession>L7VTE8</accession>
<dbReference type="EMBL" id="JX649900">
    <property type="protein sequence ID" value="AGC72392.1"/>
    <property type="molecule type" value="Genomic_DNA"/>
</dbReference>
<sequence length="304" mass="34162">MASTDKAIRAIVTTAYRRVAEWLVPDLAESDVVKLEDTSLIASELQADAIISIDDGRVIHVEFQGYPDPTIARRMAIYGTRILEKYGTYPAQFLIGVHPAAGTLPSEFTAPNFVCRWQTIDLWTHPSQDVLPHVPELAVLARPDRDDPATLFEAISEWIDGIGDPTERSKSIALINTLAATRYRRQDVESWLRRNIMGNAGIIERSWYAQRLINEGREVGRVEGREVGRVEGRVEGEHMGQLKLVRAFIDQNLRPFPSDLLERIDQLPTHALDDLAVRLFSGATATDVKNWLDDFDKLSRSTSS</sequence>
<proteinExistence type="predicted"/>
<name>L7VTE8_9BACT</name>
<protein>
    <recommendedName>
        <fullName evidence="1">DUF4351 domain-containing protein</fullName>
    </recommendedName>
</protein>
<evidence type="ECO:0000259" key="1">
    <source>
        <dbReference type="Pfam" id="PF14261"/>
    </source>
</evidence>
<feature type="domain" description="DUF4351" evidence="1">
    <location>
        <begin position="235"/>
        <end position="292"/>
    </location>
</feature>
<organism evidence="2">
    <name type="scientific">uncultured bacterium A1Q1_fos_15</name>
    <dbReference type="NCBI Taxonomy" id="1256548"/>
    <lineage>
        <taxon>Bacteria</taxon>
        <taxon>environmental samples</taxon>
    </lineage>
</organism>